<evidence type="ECO:0000313" key="3">
    <source>
        <dbReference type="Proteomes" id="UP000032702"/>
    </source>
</evidence>
<dbReference type="AlphaFoldDB" id="Q09AE6"/>
<sequence>MLGGHHPRAHHHRSHRRRGKARQAPHAVKGRHDGALVEHLHPHALGVHGDVHHVAREPEHEEPRGQLRQGACLPQAGEDKAVEEQRAHHHPRTARPGHQPARQRKRHHQPRRQRQQREAQVRFRQAQPLLDARDAGGPRGEAQPLQEEEAPHHLAIGGPGKGVPRLGVFHPPRAVTWKLPPRRAESGRVPVTSCLRQLSAQRRGRQEPVAESLAEDVLIEPPRHGHGGNHVPEAPHLLVRVDARLRPAPLRGGIEGEVVDEDRPQRVGVQPAELLQVHHPVHDGAALLLVLLQLDVELVHLEVEREHQVEAHCAEPVVLDASAPLPRVREDDVLRQVGKHFLVQHVRGNARVVKHLGHPAEPLFQPMDECLILLAHWLFPLTACVR</sequence>
<comment type="caution">
    <text evidence="2">The sequence shown here is derived from an EMBL/GenBank/DDBJ whole genome shotgun (WGS) entry which is preliminary data.</text>
</comment>
<feature type="compositionally biased region" description="Basic and acidic residues" evidence="1">
    <location>
        <begin position="77"/>
        <end position="86"/>
    </location>
</feature>
<dbReference type="Proteomes" id="UP000032702">
    <property type="component" value="Unassembled WGS sequence"/>
</dbReference>
<gene>
    <name evidence="2" type="ORF">STIAU_2823</name>
</gene>
<dbReference type="EMBL" id="AAMD01000013">
    <property type="protein sequence ID" value="EAU68707.1"/>
    <property type="molecule type" value="Genomic_DNA"/>
</dbReference>
<reference evidence="2 3" key="1">
    <citation type="submission" date="2006-04" db="EMBL/GenBank/DDBJ databases">
        <authorList>
            <person name="Nierman W.C."/>
        </authorList>
    </citation>
    <scope>NUCLEOTIDE SEQUENCE [LARGE SCALE GENOMIC DNA]</scope>
    <source>
        <strain evidence="2 3">DW4/3-1</strain>
    </source>
</reference>
<accession>Q09AE6</accession>
<name>Q09AE6_STIAD</name>
<organism evidence="2 3">
    <name type="scientific">Stigmatella aurantiaca (strain DW4/3-1)</name>
    <dbReference type="NCBI Taxonomy" id="378806"/>
    <lineage>
        <taxon>Bacteria</taxon>
        <taxon>Pseudomonadati</taxon>
        <taxon>Myxococcota</taxon>
        <taxon>Myxococcia</taxon>
        <taxon>Myxococcales</taxon>
        <taxon>Cystobacterineae</taxon>
        <taxon>Archangiaceae</taxon>
        <taxon>Stigmatella</taxon>
    </lineage>
</organism>
<evidence type="ECO:0000313" key="2">
    <source>
        <dbReference type="EMBL" id="EAU68707.1"/>
    </source>
</evidence>
<proteinExistence type="predicted"/>
<feature type="region of interest" description="Disordered" evidence="1">
    <location>
        <begin position="1"/>
        <end position="31"/>
    </location>
</feature>
<feature type="compositionally biased region" description="Basic residues" evidence="1">
    <location>
        <begin position="87"/>
        <end position="114"/>
    </location>
</feature>
<protein>
    <submittedName>
        <fullName evidence="2">Uncharacterized protein</fullName>
    </submittedName>
</protein>
<feature type="compositionally biased region" description="Basic residues" evidence="1">
    <location>
        <begin position="1"/>
        <end position="23"/>
    </location>
</feature>
<feature type="region of interest" description="Disordered" evidence="1">
    <location>
        <begin position="77"/>
        <end position="148"/>
    </location>
</feature>
<evidence type="ECO:0000256" key="1">
    <source>
        <dbReference type="SAM" id="MobiDB-lite"/>
    </source>
</evidence>